<evidence type="ECO:0000259" key="2">
    <source>
        <dbReference type="Pfam" id="PF01569"/>
    </source>
</evidence>
<dbReference type="Proteomes" id="UP000568109">
    <property type="component" value="Unassembled WGS sequence"/>
</dbReference>
<proteinExistence type="predicted"/>
<organism evidence="3 4">
    <name type="scientific">Candidatus Phytoplasma pruni</name>
    <dbReference type="NCBI Taxonomy" id="479893"/>
    <lineage>
        <taxon>Bacteria</taxon>
        <taxon>Bacillati</taxon>
        <taxon>Mycoplasmatota</taxon>
        <taxon>Mollicutes</taxon>
        <taxon>Acholeplasmatales</taxon>
        <taxon>Acholeplasmataceae</taxon>
        <taxon>Candidatus Phytoplasma</taxon>
        <taxon>16SrIII (X-disease group)</taxon>
    </lineage>
</organism>
<reference evidence="3 4" key="1">
    <citation type="submission" date="2020-06" db="EMBL/GenBank/DDBJ databases">
        <title>Draft genome sequence of Candidatus Phytoplasma pruni (X-disease group, subgroup 16SrIII-B) strain ChTDIII from Argentina.</title>
        <authorList>
            <person name="Fernandez F.D."/>
            <person name="Zuebert C."/>
            <person name="Huettel B."/>
            <person name="Kube M."/>
            <person name="Conci L.R."/>
        </authorList>
    </citation>
    <scope>NUCLEOTIDE SEQUENCE [LARGE SCALE GENOMIC DNA]</scope>
    <source>
        <strain evidence="3 4">ChTDIII</strain>
    </source>
</reference>
<keyword evidence="4" id="KW-1185">Reference proteome</keyword>
<comment type="caution">
    <text evidence="3">The sequence shown here is derived from an EMBL/GenBank/DDBJ whole genome shotgun (WGS) entry which is preliminary data.</text>
</comment>
<feature type="transmembrane region" description="Helical" evidence="1">
    <location>
        <begin position="108"/>
        <end position="130"/>
    </location>
</feature>
<dbReference type="Pfam" id="PF01569">
    <property type="entry name" value="PAP2"/>
    <property type="match status" value="1"/>
</dbReference>
<feature type="transmembrane region" description="Helical" evidence="1">
    <location>
        <begin position="18"/>
        <end position="36"/>
    </location>
</feature>
<feature type="transmembrane region" description="Helical" evidence="1">
    <location>
        <begin position="163"/>
        <end position="180"/>
    </location>
</feature>
<dbReference type="InterPro" id="IPR000326">
    <property type="entry name" value="PAP2/HPO"/>
</dbReference>
<evidence type="ECO:0000313" key="3">
    <source>
        <dbReference type="EMBL" id="NWN45659.1"/>
    </source>
</evidence>
<sequence>MDINFKTREEEKIKLKNFILGGLFLIIAYQLVYFISSEIIYETDFFKEFTCKIMSGKTKSILDLFIKIEYHSFYSLMIIVYFGSFAWWACITPYLIYKYLDQKAITQLFFSSLLFLLVAMVIFFLLPLNIEEADQWKKLIENDKNFLNKMIIFLYRIENKRNLLLPSIHVSNSWFCFIVFRGENKKKFPKSIVFIQFFLAILVYFSTFLLRQHYILDGIVAIILVELIYFIVKKYFIKNKN</sequence>
<feature type="transmembrane region" description="Helical" evidence="1">
    <location>
        <begin position="192"/>
        <end position="209"/>
    </location>
</feature>
<dbReference type="RefSeq" id="WP_178734060.1">
    <property type="nucleotide sequence ID" value="NZ_JABUOH010000029.1"/>
</dbReference>
<accession>A0A851HJP5</accession>
<name>A0A851HJP5_9MOLU</name>
<feature type="domain" description="Phosphatidic acid phosphatase type 2/haloperoxidase" evidence="2">
    <location>
        <begin position="163"/>
        <end position="238"/>
    </location>
</feature>
<gene>
    <name evidence="3" type="ORF">HR065_00990</name>
</gene>
<protein>
    <submittedName>
        <fullName evidence="3">Phosphatase PAP2 family protein</fullName>
    </submittedName>
</protein>
<feature type="transmembrane region" description="Helical" evidence="1">
    <location>
        <begin position="215"/>
        <end position="232"/>
    </location>
</feature>
<dbReference type="EMBL" id="JABUOH010000029">
    <property type="protein sequence ID" value="NWN45659.1"/>
    <property type="molecule type" value="Genomic_DNA"/>
</dbReference>
<keyword evidence="1" id="KW-0812">Transmembrane</keyword>
<keyword evidence="1" id="KW-1133">Transmembrane helix</keyword>
<keyword evidence="1" id="KW-0472">Membrane</keyword>
<feature type="transmembrane region" description="Helical" evidence="1">
    <location>
        <begin position="73"/>
        <end position="96"/>
    </location>
</feature>
<evidence type="ECO:0000313" key="4">
    <source>
        <dbReference type="Proteomes" id="UP000568109"/>
    </source>
</evidence>
<evidence type="ECO:0000256" key="1">
    <source>
        <dbReference type="SAM" id="Phobius"/>
    </source>
</evidence>
<dbReference type="AlphaFoldDB" id="A0A851HJP5"/>